<dbReference type="InterPro" id="IPR010982">
    <property type="entry name" value="Lambda_DNA-bd_dom_sf"/>
</dbReference>
<evidence type="ECO:0000259" key="1">
    <source>
        <dbReference type="PROSITE" id="PS50943"/>
    </source>
</evidence>
<feature type="domain" description="HTH cro/C1-type" evidence="1">
    <location>
        <begin position="12"/>
        <end position="66"/>
    </location>
</feature>
<sequence>MTDPSMLSAKQVRAGRALLAWSQQDLAKKAGIAASTLADFERGQRKPVPNNAQAIRAALENAGITFPAGGAVAGIFLPQLGPTTKSGNPIRWTTQNDIAQWAERRGGQSGLPELLSKLIKASGCSSVHFPSDEAVQHPGWDGLSIAIEKTLYVPKGTAGWEIGTQRDNILGKANDDYLKRTDDPEHLVRNVSTFIFVTPRPWSKKEQWADAKRNENVWADVRAYDGSDLVHWIETYPAVGHWLAGHLGKRPAGTLQLEEVWQEWSLATQWPLSTDLILSDRDESAVEILTWLRSSASQRDFQGETAEEVCALLYAAITQLPESVSEHYLARCLVATDAEQARKLADSASPMIIVLIDPQPGLAQVITRKGHHVLSAYGSGSPVSNARRLQRPSREGIREALSNIGVPLKDAERFARESSRSLAILRRLMAGETGSVPMWARTPPPRGLIAGMLAGGWDEKSDTDQSVLSRLGGDPYDDLIRDLPRYAGDLDSPLRKVGSAWKIASPQDAWLLLASHVSSNDLSNFEAVAIEVLSSADPRYAMKPEERWLAAVKDVKPEYSEVLRRGVGETLIMLALFGSRAHADPQAEHRAARIVEKVLNGADGQRWWSLSTEFQLLAEAAPRQFLRELERSLDDDEPAIYALFGSDGHGIFDAEHLSDLLWALEALAWSQDYIAPVAHILARLDAADPGGRYSNRPGSSLRDIFLLWEPQTNTPLSQRLKVLDRLRNSHSEQAWKLMNSILPSGHDSVSPSGRTRWRDFDATERETISYPLIRQGAREITHRLLEDVGTDVGRWEQLLGRLSDIPEEDLQGLLDQLRHCERNLTDEADRACLWNRLRTVMNNHREFPDAEWSLEEDKIVELEEVYNLLAPHDPIQKLGWLFSNGVSLVRPMSDWEKNEQLLAELRTTESAMLLRDHGVDAVFKLAHYAVNAMALGWAVAQGDQAQEQLTSLIERGLRSDDLKHQQMAQGAIGAKAQPQDQWLESLVKIAVENNWGYKTVVQILHSLRPCSWTWSLAAQAGGDVDSEYWRTVHALGIDSTEDEVGLVVAKLLSAGRAHDAIQFVSGRKRFAQLPTGDLIQMLRAAATQPYPANDDRNAGVMFQYYLEQMLSYLDAASDVDESEMLGIEVAYLPILEHSKRPPKIIPKAMARSPELFVQIICAIFKPSPESGIDEDPIEEPARTRHAATQAFNILRIWDVIPGTGSDGKIAQRALDQWVKEARKLAKARGRALIADQKIGEVLAHSPVGDDGLWPALEIRELIETVRSEHLEIGFAIGLRNLRGVTTRLFREGGNQERELAAKFKAYATATAFDWHRTSAILSVIAADYEIEAKHHDDSADRLDW</sequence>
<name>A0ABT4WYC6_PSEFR</name>
<dbReference type="Proteomes" id="UP001212337">
    <property type="component" value="Unassembled WGS sequence"/>
</dbReference>
<dbReference type="SMART" id="SM00530">
    <property type="entry name" value="HTH_XRE"/>
    <property type="match status" value="1"/>
</dbReference>
<evidence type="ECO:0000313" key="3">
    <source>
        <dbReference type="Proteomes" id="UP001212337"/>
    </source>
</evidence>
<protein>
    <submittedName>
        <fullName evidence="2">Helix-turn-helix transcriptional regulator</fullName>
    </submittedName>
</protein>
<accession>A0ABT4WYC6</accession>
<dbReference type="CDD" id="cd00093">
    <property type="entry name" value="HTH_XRE"/>
    <property type="match status" value="1"/>
</dbReference>
<dbReference type="SUPFAM" id="SSF47413">
    <property type="entry name" value="lambda repressor-like DNA-binding domains"/>
    <property type="match status" value="1"/>
</dbReference>
<dbReference type="Gene3D" id="1.10.260.40">
    <property type="entry name" value="lambda repressor-like DNA-binding domains"/>
    <property type="match status" value="1"/>
</dbReference>
<dbReference type="Pfam" id="PF01381">
    <property type="entry name" value="HTH_3"/>
    <property type="match status" value="1"/>
</dbReference>
<dbReference type="EMBL" id="JAQJVI010000038">
    <property type="protein sequence ID" value="MDA7024157.1"/>
    <property type="molecule type" value="Genomic_DNA"/>
</dbReference>
<dbReference type="PROSITE" id="PS50943">
    <property type="entry name" value="HTH_CROC1"/>
    <property type="match status" value="1"/>
</dbReference>
<proteinExistence type="predicted"/>
<reference evidence="2 3" key="1">
    <citation type="submission" date="2023-01" db="EMBL/GenBank/DDBJ databases">
        <title>Effects of deletion of Siderophore biosynthase gene in Pseudomonas fragi on quorum sensing and spoliage ability.</title>
        <authorList>
            <person name="Cui F."/>
            <person name="Wang D."/>
            <person name="Liu J."/>
            <person name="Wang Q."/>
            <person name="Li T."/>
            <person name="Li J."/>
        </authorList>
    </citation>
    <scope>NUCLEOTIDE SEQUENCE [LARGE SCALE GENOMIC DNA]</scope>
    <source>
        <strain evidence="2 3">MS-10</strain>
    </source>
</reference>
<organism evidence="2 3">
    <name type="scientific">Pseudomonas fragi</name>
    <dbReference type="NCBI Taxonomy" id="296"/>
    <lineage>
        <taxon>Bacteria</taxon>
        <taxon>Pseudomonadati</taxon>
        <taxon>Pseudomonadota</taxon>
        <taxon>Gammaproteobacteria</taxon>
        <taxon>Pseudomonadales</taxon>
        <taxon>Pseudomonadaceae</taxon>
        <taxon>Pseudomonas</taxon>
    </lineage>
</organism>
<dbReference type="RefSeq" id="WP_153336847.1">
    <property type="nucleotide sequence ID" value="NZ_JAQJVI010000038.1"/>
</dbReference>
<comment type="caution">
    <text evidence="2">The sequence shown here is derived from an EMBL/GenBank/DDBJ whole genome shotgun (WGS) entry which is preliminary data.</text>
</comment>
<dbReference type="InterPro" id="IPR001387">
    <property type="entry name" value="Cro/C1-type_HTH"/>
</dbReference>
<keyword evidence="3" id="KW-1185">Reference proteome</keyword>
<evidence type="ECO:0000313" key="2">
    <source>
        <dbReference type="EMBL" id="MDA7024157.1"/>
    </source>
</evidence>
<gene>
    <name evidence="2" type="ORF">PI499_20030</name>
</gene>